<keyword evidence="9" id="KW-0862">Zinc</keyword>
<dbReference type="GO" id="GO:0009378">
    <property type="term" value="F:four-way junction helicase activity"/>
    <property type="evidence" value="ECO:0007669"/>
    <property type="project" value="TreeGrafter"/>
</dbReference>
<evidence type="ECO:0000256" key="1">
    <source>
        <dbReference type="ARBA" id="ARBA00001946"/>
    </source>
</evidence>
<dbReference type="SMART" id="SM00487">
    <property type="entry name" value="DEXDc"/>
    <property type="match status" value="1"/>
</dbReference>
<dbReference type="eggNOG" id="COG0514">
    <property type="taxonomic scope" value="Bacteria"/>
</dbReference>
<dbReference type="InterPro" id="IPR001650">
    <property type="entry name" value="Helicase_C-like"/>
</dbReference>
<dbReference type="InterPro" id="IPR018982">
    <property type="entry name" value="RQC_domain"/>
</dbReference>
<dbReference type="Pfam" id="PF00570">
    <property type="entry name" value="HRDC"/>
    <property type="match status" value="1"/>
</dbReference>
<dbReference type="InterPro" id="IPR002121">
    <property type="entry name" value="HRDC_dom"/>
</dbReference>
<dbReference type="Pfam" id="PF00270">
    <property type="entry name" value="DEAD"/>
    <property type="match status" value="1"/>
</dbReference>
<evidence type="ECO:0000256" key="7">
    <source>
        <dbReference type="ARBA" id="ARBA00022801"/>
    </source>
</evidence>
<dbReference type="Pfam" id="PF09382">
    <property type="entry name" value="RQC"/>
    <property type="match status" value="1"/>
</dbReference>
<dbReference type="InterPro" id="IPR014001">
    <property type="entry name" value="Helicase_ATP-bd"/>
</dbReference>
<feature type="domain" description="Helicase ATP-binding" evidence="18">
    <location>
        <begin position="25"/>
        <end position="194"/>
    </location>
</feature>
<dbReference type="GO" id="GO:0003677">
    <property type="term" value="F:DNA binding"/>
    <property type="evidence" value="ECO:0007669"/>
    <property type="project" value="UniProtKB-KW"/>
</dbReference>
<dbReference type="FunFam" id="3.40.50.300:FF:000296">
    <property type="entry name" value="ATP-dependent DNA helicase RecQ"/>
    <property type="match status" value="1"/>
</dbReference>
<dbReference type="GO" id="GO:0016787">
    <property type="term" value="F:hydrolase activity"/>
    <property type="evidence" value="ECO:0007669"/>
    <property type="project" value="UniProtKB-KW"/>
</dbReference>
<dbReference type="Proteomes" id="UP000010420">
    <property type="component" value="Unassembled WGS sequence"/>
</dbReference>
<dbReference type="InterPro" id="IPR004589">
    <property type="entry name" value="DNA_helicase_ATP-dep_RecQ"/>
</dbReference>
<feature type="domain" description="Helicase C-terminal" evidence="19">
    <location>
        <begin position="215"/>
        <end position="362"/>
    </location>
</feature>
<evidence type="ECO:0000256" key="4">
    <source>
        <dbReference type="ARBA" id="ARBA00022723"/>
    </source>
</evidence>
<dbReference type="InterPro" id="IPR036390">
    <property type="entry name" value="WH_DNA-bd_sf"/>
</dbReference>
<dbReference type="SMART" id="SM00490">
    <property type="entry name" value="HELICc"/>
    <property type="match status" value="1"/>
</dbReference>
<evidence type="ECO:0000259" key="18">
    <source>
        <dbReference type="PROSITE" id="PS51192"/>
    </source>
</evidence>
<evidence type="ECO:0000313" key="20">
    <source>
        <dbReference type="EMBL" id="EKY22199.1"/>
    </source>
</evidence>
<keyword evidence="8 20" id="KW-0347">Helicase</keyword>
<evidence type="ECO:0000256" key="2">
    <source>
        <dbReference type="ARBA" id="ARBA00001947"/>
    </source>
</evidence>
<dbReference type="PANTHER" id="PTHR13710:SF105">
    <property type="entry name" value="ATP-DEPENDENT DNA HELICASE Q1"/>
    <property type="match status" value="1"/>
</dbReference>
<dbReference type="EMBL" id="AMEZ01000134">
    <property type="protein sequence ID" value="EKY22199.1"/>
    <property type="molecule type" value="Genomic_DNA"/>
</dbReference>
<dbReference type="GO" id="GO:0046872">
    <property type="term" value="F:metal ion binding"/>
    <property type="evidence" value="ECO:0007669"/>
    <property type="project" value="UniProtKB-KW"/>
</dbReference>
<evidence type="ECO:0000256" key="9">
    <source>
        <dbReference type="ARBA" id="ARBA00022833"/>
    </source>
</evidence>
<evidence type="ECO:0000259" key="17">
    <source>
        <dbReference type="PROSITE" id="PS50967"/>
    </source>
</evidence>
<comment type="catalytic activity">
    <reaction evidence="15">
        <text>Couples ATP hydrolysis with the unwinding of duplex DNA by translocating in the 3'-5' direction.</text>
        <dbReference type="EC" id="5.6.2.4"/>
    </reaction>
</comment>
<dbReference type="PROSITE" id="PS50967">
    <property type="entry name" value="HRDC"/>
    <property type="match status" value="1"/>
</dbReference>
<dbReference type="GO" id="GO:0005737">
    <property type="term" value="C:cytoplasm"/>
    <property type="evidence" value="ECO:0007669"/>
    <property type="project" value="TreeGrafter"/>
</dbReference>
<keyword evidence="4" id="KW-0479">Metal-binding</keyword>
<name>L1Q2G6_9CLOT</name>
<evidence type="ECO:0000256" key="15">
    <source>
        <dbReference type="ARBA" id="ARBA00034617"/>
    </source>
</evidence>
<reference evidence="20 21" key="1">
    <citation type="submission" date="2012-05" db="EMBL/GenBank/DDBJ databases">
        <authorList>
            <person name="Weinstock G."/>
            <person name="Sodergren E."/>
            <person name="Lobos E.A."/>
            <person name="Fulton L."/>
            <person name="Fulton R."/>
            <person name="Courtney L."/>
            <person name="Fronick C."/>
            <person name="O'Laughlin M."/>
            <person name="Godfrey J."/>
            <person name="Wilson R.M."/>
            <person name="Miner T."/>
            <person name="Farmer C."/>
            <person name="Delehaunty K."/>
            <person name="Cordes M."/>
            <person name="Minx P."/>
            <person name="Tomlinson C."/>
            <person name="Chen J."/>
            <person name="Wollam A."/>
            <person name="Pepin K.H."/>
            <person name="Bhonagiri V."/>
            <person name="Zhang X."/>
            <person name="Suruliraj S."/>
            <person name="Warren W."/>
            <person name="Mitreva M."/>
            <person name="Mardis E.R."/>
            <person name="Wilson R.K."/>
        </authorList>
    </citation>
    <scope>NUCLEOTIDE SEQUENCE [LARGE SCALE GENOMIC DNA]</scope>
    <source>
        <strain evidence="20 21">DSM 1785</strain>
    </source>
</reference>
<evidence type="ECO:0000256" key="13">
    <source>
        <dbReference type="ARBA" id="ARBA00023204"/>
    </source>
</evidence>
<keyword evidence="10" id="KW-0067">ATP-binding</keyword>
<evidence type="ECO:0000256" key="11">
    <source>
        <dbReference type="ARBA" id="ARBA00023125"/>
    </source>
</evidence>
<dbReference type="PANTHER" id="PTHR13710">
    <property type="entry name" value="DNA HELICASE RECQ FAMILY MEMBER"/>
    <property type="match status" value="1"/>
</dbReference>
<comment type="caution">
    <text evidence="20">The sequence shown here is derived from an EMBL/GenBank/DDBJ whole genome shotgun (WGS) entry which is preliminary data.</text>
</comment>
<dbReference type="SUPFAM" id="SSF52540">
    <property type="entry name" value="P-loop containing nucleoside triphosphate hydrolases"/>
    <property type="match status" value="1"/>
</dbReference>
<dbReference type="PROSITE" id="PS51194">
    <property type="entry name" value="HELICASE_CTER"/>
    <property type="match status" value="1"/>
</dbReference>
<dbReference type="InterPro" id="IPR027417">
    <property type="entry name" value="P-loop_NTPase"/>
</dbReference>
<evidence type="ECO:0000256" key="5">
    <source>
        <dbReference type="ARBA" id="ARBA00022741"/>
    </source>
</evidence>
<dbReference type="Pfam" id="PF16124">
    <property type="entry name" value="RecQ_Zn_bind"/>
    <property type="match status" value="1"/>
</dbReference>
<dbReference type="NCBIfam" id="TIGR01389">
    <property type="entry name" value="recQ"/>
    <property type="match status" value="1"/>
</dbReference>
<organism evidence="20 21">
    <name type="scientific">Clostridium celatum DSM 1785</name>
    <dbReference type="NCBI Taxonomy" id="545697"/>
    <lineage>
        <taxon>Bacteria</taxon>
        <taxon>Bacillati</taxon>
        <taxon>Bacillota</taxon>
        <taxon>Clostridia</taxon>
        <taxon>Eubacteriales</taxon>
        <taxon>Clostridiaceae</taxon>
        <taxon>Clostridium</taxon>
    </lineage>
</organism>
<dbReference type="InterPro" id="IPR032284">
    <property type="entry name" value="RecQ_Zn-bd"/>
</dbReference>
<evidence type="ECO:0000256" key="3">
    <source>
        <dbReference type="ARBA" id="ARBA00005446"/>
    </source>
</evidence>
<evidence type="ECO:0000313" key="21">
    <source>
        <dbReference type="Proteomes" id="UP000010420"/>
    </source>
</evidence>
<dbReference type="GO" id="GO:0006281">
    <property type="term" value="P:DNA repair"/>
    <property type="evidence" value="ECO:0007669"/>
    <property type="project" value="UniProtKB-KW"/>
</dbReference>
<comment type="cofactor">
    <cofactor evidence="2">
        <name>Zn(2+)</name>
        <dbReference type="ChEBI" id="CHEBI:29105"/>
    </cofactor>
</comment>
<dbReference type="SMART" id="SM00341">
    <property type="entry name" value="HRDC"/>
    <property type="match status" value="1"/>
</dbReference>
<dbReference type="PROSITE" id="PS51192">
    <property type="entry name" value="HELICASE_ATP_BIND_1"/>
    <property type="match status" value="1"/>
</dbReference>
<dbReference type="GO" id="GO:0005524">
    <property type="term" value="F:ATP binding"/>
    <property type="evidence" value="ECO:0007669"/>
    <property type="project" value="UniProtKB-KW"/>
</dbReference>
<feature type="domain" description="HRDC" evidence="17">
    <location>
        <begin position="511"/>
        <end position="583"/>
    </location>
</feature>
<dbReference type="SUPFAM" id="SSF47819">
    <property type="entry name" value="HRDC-like"/>
    <property type="match status" value="1"/>
</dbReference>
<accession>L1Q2G6</accession>
<dbReference type="InterPro" id="IPR044876">
    <property type="entry name" value="HRDC_dom_sf"/>
</dbReference>
<dbReference type="Gene3D" id="3.40.50.300">
    <property type="entry name" value="P-loop containing nucleotide triphosphate hydrolases"/>
    <property type="match status" value="2"/>
</dbReference>
<dbReference type="InterPro" id="IPR010997">
    <property type="entry name" value="HRDC-like_sf"/>
</dbReference>
<dbReference type="CDD" id="cd17920">
    <property type="entry name" value="DEXHc_RecQ"/>
    <property type="match status" value="1"/>
</dbReference>
<dbReference type="InterPro" id="IPR011545">
    <property type="entry name" value="DEAD/DEAH_box_helicase_dom"/>
</dbReference>
<evidence type="ECO:0000256" key="8">
    <source>
        <dbReference type="ARBA" id="ARBA00022806"/>
    </source>
</evidence>
<gene>
    <name evidence="20" type="ORF">HMPREF0216_03338</name>
</gene>
<dbReference type="GO" id="GO:0030894">
    <property type="term" value="C:replisome"/>
    <property type="evidence" value="ECO:0007669"/>
    <property type="project" value="TreeGrafter"/>
</dbReference>
<dbReference type="NCBIfam" id="TIGR00614">
    <property type="entry name" value="recQ_fam"/>
    <property type="match status" value="1"/>
</dbReference>
<keyword evidence="21" id="KW-1185">Reference proteome</keyword>
<dbReference type="GO" id="GO:0043138">
    <property type="term" value="F:3'-5' DNA helicase activity"/>
    <property type="evidence" value="ECO:0007669"/>
    <property type="project" value="UniProtKB-EC"/>
</dbReference>
<dbReference type="STRING" id="545697.HMPREF0216_03338"/>
<dbReference type="Pfam" id="PF00271">
    <property type="entry name" value="Helicase_C"/>
    <property type="match status" value="1"/>
</dbReference>
<dbReference type="Gene3D" id="1.10.150.80">
    <property type="entry name" value="HRDC domain"/>
    <property type="match status" value="1"/>
</dbReference>
<dbReference type="SMART" id="SM00956">
    <property type="entry name" value="RQC"/>
    <property type="match status" value="1"/>
</dbReference>
<dbReference type="HOGENOM" id="CLU_001103_14_3_9"/>
<dbReference type="EC" id="5.6.2.4" evidence="16"/>
<evidence type="ECO:0000256" key="12">
    <source>
        <dbReference type="ARBA" id="ARBA00023172"/>
    </source>
</evidence>
<dbReference type="FunFam" id="3.40.50.300:FF:000156">
    <property type="entry name" value="ATP-dependent DNA helicase recQ"/>
    <property type="match status" value="1"/>
</dbReference>
<comment type="cofactor">
    <cofactor evidence="1">
        <name>Mg(2+)</name>
        <dbReference type="ChEBI" id="CHEBI:18420"/>
    </cofactor>
</comment>
<keyword evidence="11" id="KW-0238">DNA-binding</keyword>
<dbReference type="InterPro" id="IPR036388">
    <property type="entry name" value="WH-like_DNA-bd_sf"/>
</dbReference>
<keyword evidence="5" id="KW-0547">Nucleotide-binding</keyword>
<dbReference type="SUPFAM" id="SSF46785">
    <property type="entry name" value="Winged helix' DNA-binding domain"/>
    <property type="match status" value="1"/>
</dbReference>
<dbReference type="GO" id="GO:0006310">
    <property type="term" value="P:DNA recombination"/>
    <property type="evidence" value="ECO:0007669"/>
    <property type="project" value="UniProtKB-UniRule"/>
</dbReference>
<dbReference type="GO" id="GO:0009432">
    <property type="term" value="P:SOS response"/>
    <property type="evidence" value="ECO:0007669"/>
    <property type="project" value="UniProtKB-UniRule"/>
</dbReference>
<evidence type="ECO:0000256" key="14">
    <source>
        <dbReference type="ARBA" id="ARBA00023235"/>
    </source>
</evidence>
<evidence type="ECO:0000259" key="19">
    <source>
        <dbReference type="PROSITE" id="PS51194"/>
    </source>
</evidence>
<keyword evidence="14" id="KW-0413">Isomerase</keyword>
<keyword evidence="6" id="KW-0227">DNA damage</keyword>
<dbReference type="CDD" id="cd18794">
    <property type="entry name" value="SF2_C_RecQ"/>
    <property type="match status" value="1"/>
</dbReference>
<keyword evidence="13" id="KW-0234">DNA repair</keyword>
<comment type="similarity">
    <text evidence="3">Belongs to the helicase family. RecQ subfamily.</text>
</comment>
<dbReference type="InterPro" id="IPR006293">
    <property type="entry name" value="DNA_helicase_ATP-dep_RecQ_bac"/>
</dbReference>
<proteinExistence type="inferred from homology"/>
<evidence type="ECO:0000256" key="6">
    <source>
        <dbReference type="ARBA" id="ARBA00022763"/>
    </source>
</evidence>
<dbReference type="Gene3D" id="1.10.10.10">
    <property type="entry name" value="Winged helix-like DNA-binding domain superfamily/Winged helix DNA-binding domain"/>
    <property type="match status" value="1"/>
</dbReference>
<dbReference type="GO" id="GO:0043590">
    <property type="term" value="C:bacterial nucleoid"/>
    <property type="evidence" value="ECO:0007669"/>
    <property type="project" value="TreeGrafter"/>
</dbReference>
<dbReference type="AlphaFoldDB" id="L1Q2G6"/>
<protein>
    <recommendedName>
        <fullName evidence="16">DNA helicase RecQ</fullName>
        <ecNumber evidence="16">5.6.2.4</ecNumber>
    </recommendedName>
</protein>
<keyword evidence="12" id="KW-0233">DNA recombination</keyword>
<dbReference type="PATRIC" id="fig|545697.3.peg.3262"/>
<evidence type="ECO:0000256" key="16">
    <source>
        <dbReference type="NCBIfam" id="TIGR01389"/>
    </source>
</evidence>
<keyword evidence="7" id="KW-0378">Hydrolase</keyword>
<dbReference type="GO" id="GO:0006260">
    <property type="term" value="P:DNA replication"/>
    <property type="evidence" value="ECO:0007669"/>
    <property type="project" value="InterPro"/>
</dbReference>
<evidence type="ECO:0000256" key="10">
    <source>
        <dbReference type="ARBA" id="ARBA00022840"/>
    </source>
</evidence>
<sequence length="583" mass="66886">MEKALELLKKYYGYTCFRQGQEEIIREILNGNDVLTIMPTGGGKSICYQIPALLLDGVTIVISPLISLMKDQVDNINNLGIKSAYINSSLSNIEIDNILNEAAKNEIKILYVAPERLESYAFMELIASINISMIAIDEAHCVSQWGHDFRSSYKKISRAISLLRNRPIVTAFTATATKEVREDIINLLELNSPKVFISGFDRPNLKIVIEKGVIKKRYILDYINENKDQCGIIYCSTKKEVEALHEFLESKGIESKKYHAGLSGEERKQAQEDFIYDRVNIIIATIAFGMGIDKPNVRYVIHYNMPKNIEGYYQEIGRAGRDGEKSECIMLFSPGDVTTQKYIIDNSTENIMRKENELAKLQTMINLIYTQDCYRKYILNYFGEEFNDRCNNCSNCEAPGELIDRSIEAQKVISCVYRMNQKFGIGMVVNVLRGSKEKKIYELGFDELSTYGIIKNYTKDELTEFINILVSYGYLNYKGEFPVLTLNKLSMEIIKGERKVFVKEHVVKKMKLEENELFTVLRELRREIAIEEKIPPYMIFGDATLKELSNRMPTNEEEFLDISGVGNSKLDKYGEIFINKIKN</sequence>